<evidence type="ECO:0000256" key="1">
    <source>
        <dbReference type="SAM" id="MobiDB-lite"/>
    </source>
</evidence>
<proteinExistence type="predicted"/>
<name>G0UBP8_TRYVY</name>
<gene>
    <name evidence="2" type="ORF">TVY486_1107300</name>
</gene>
<reference evidence="2" key="1">
    <citation type="journal article" date="2012" name="Proc. Natl. Acad. Sci. U.S.A.">
        <title>Antigenic diversity is generated by distinct evolutionary mechanisms in African trypanosome species.</title>
        <authorList>
            <person name="Jackson A.P."/>
            <person name="Berry A."/>
            <person name="Aslett M."/>
            <person name="Allison H.C."/>
            <person name="Burton P."/>
            <person name="Vavrova-Anderson J."/>
            <person name="Brown R."/>
            <person name="Browne H."/>
            <person name="Corton N."/>
            <person name="Hauser H."/>
            <person name="Gamble J."/>
            <person name="Gilderthorp R."/>
            <person name="Marcello L."/>
            <person name="McQuillan J."/>
            <person name="Otto T.D."/>
            <person name="Quail M.A."/>
            <person name="Sanders M.J."/>
            <person name="van Tonder A."/>
            <person name="Ginger M.L."/>
            <person name="Field M.C."/>
            <person name="Barry J.D."/>
            <person name="Hertz-Fowler C."/>
            <person name="Berriman M."/>
        </authorList>
    </citation>
    <scope>NUCLEOTIDE SEQUENCE</scope>
    <source>
        <strain evidence="2">Y486</strain>
    </source>
</reference>
<protein>
    <submittedName>
        <fullName evidence="2">Uncharacterized protein</fullName>
    </submittedName>
</protein>
<dbReference type="AlphaFoldDB" id="G0UBP8"/>
<organism evidence="2">
    <name type="scientific">Trypanosoma vivax (strain Y486)</name>
    <dbReference type="NCBI Taxonomy" id="1055687"/>
    <lineage>
        <taxon>Eukaryota</taxon>
        <taxon>Discoba</taxon>
        <taxon>Euglenozoa</taxon>
        <taxon>Kinetoplastea</taxon>
        <taxon>Metakinetoplastina</taxon>
        <taxon>Trypanosomatida</taxon>
        <taxon>Trypanosomatidae</taxon>
        <taxon>Trypanosoma</taxon>
        <taxon>Duttonella</taxon>
    </lineage>
</organism>
<accession>G0UBP8</accession>
<sequence>MVWNTMIARKARRNSLNSSFHSLTPCHKETPPSPPTQTQTNSLSLSFLVCTSLQNEKKGKLREKKKKKKSIVSHPTHAHTYRSFLTLSALAHHHHFHHTTFSHRFPLQRSRHTRM</sequence>
<dbReference type="VEuPathDB" id="TriTrypDB:TvY486_1107300"/>
<dbReference type="EMBL" id="HE573027">
    <property type="protein sequence ID" value="CCC53246.1"/>
    <property type="molecule type" value="Genomic_DNA"/>
</dbReference>
<evidence type="ECO:0000313" key="2">
    <source>
        <dbReference type="EMBL" id="CCC53246.1"/>
    </source>
</evidence>
<feature type="region of interest" description="Disordered" evidence="1">
    <location>
        <begin position="14"/>
        <end position="41"/>
    </location>
</feature>